<dbReference type="PANTHER" id="PTHR23289">
    <property type="entry name" value="CYTOCHROME C OXIDASE ASSEMBLY PROTEIN COX15"/>
    <property type="match status" value="1"/>
</dbReference>
<evidence type="ECO:0000256" key="11">
    <source>
        <dbReference type="ARBA" id="ARBA00048044"/>
    </source>
</evidence>
<evidence type="ECO:0000313" key="14">
    <source>
        <dbReference type="Proteomes" id="UP001325680"/>
    </source>
</evidence>
<dbReference type="Pfam" id="PF02628">
    <property type="entry name" value="COX15-CtaA"/>
    <property type="match status" value="1"/>
</dbReference>
<accession>A0ABZ0W0F3</accession>
<feature type="transmembrane region" description="Helical" evidence="12">
    <location>
        <begin position="254"/>
        <end position="272"/>
    </location>
</feature>
<evidence type="ECO:0000256" key="10">
    <source>
        <dbReference type="ARBA" id="ARBA00044501"/>
    </source>
</evidence>
<evidence type="ECO:0000256" key="3">
    <source>
        <dbReference type="ARBA" id="ARBA00022692"/>
    </source>
</evidence>
<comment type="pathway">
    <text evidence="10">Porphyrin-containing compound metabolism; heme A biosynthesis; heme A from heme O: step 1/1.</text>
</comment>
<keyword evidence="6" id="KW-0560">Oxidoreductase</keyword>
<dbReference type="RefSeq" id="WP_114790052.1">
    <property type="nucleotide sequence ID" value="NZ_CP139960.1"/>
</dbReference>
<name>A0ABZ0W0F3_9BACT</name>
<sequence length="338" mass="38668">MDLKKHRPVAIWLFIGAGMIVIQVLLGGITRLTGSGLSITEWKPILGALPPMNEHDWNLAFEKYKQIAQYKYIHNYFSLHDFKMIYFWEWLHRNWARFMGVVFIIPFVYFIYKKKIDRSMLWPMVILFVLGALQGAIGWIMVASGVGTDLVYVSHIRLAAHFIAALVLLVYVIWFAMKLSVPEFKKTHIPSIRNFTWLLLALLTVQLIYGAFMAGTHAAKSSITWPSINGQFIPEMGEGGLLHNLLAIQFVHRGLAYILTLLIIIYTLMLYRQSKGTVVYKLRNMPLLITLVQVTLGILTLINYLTPDKLALAISHQLVGILLLISLQVVYFYSAKNR</sequence>
<feature type="transmembrane region" description="Helical" evidence="12">
    <location>
        <begin position="310"/>
        <end position="333"/>
    </location>
</feature>
<feature type="transmembrane region" description="Helical" evidence="12">
    <location>
        <begin position="284"/>
        <end position="304"/>
    </location>
</feature>
<dbReference type="InterPro" id="IPR003780">
    <property type="entry name" value="COX15/CtaA_fam"/>
</dbReference>
<dbReference type="HAMAP" id="MF_01665">
    <property type="entry name" value="HemeA_synth_type2"/>
    <property type="match status" value="1"/>
</dbReference>
<evidence type="ECO:0000313" key="13">
    <source>
        <dbReference type="EMBL" id="WQD36414.1"/>
    </source>
</evidence>
<keyword evidence="4" id="KW-0479">Metal-binding</keyword>
<feature type="transmembrane region" description="Helical" evidence="12">
    <location>
        <begin position="124"/>
        <end position="146"/>
    </location>
</feature>
<feature type="transmembrane region" description="Helical" evidence="12">
    <location>
        <begin position="9"/>
        <end position="29"/>
    </location>
</feature>
<keyword evidence="8" id="KW-0350">Heme biosynthesis</keyword>
<reference evidence="13 14" key="1">
    <citation type="submission" date="2023-12" db="EMBL/GenBank/DDBJ databases">
        <title>Genome sequencing and assembly of bacterial species from a model synthetic community.</title>
        <authorList>
            <person name="Hogle S.L."/>
        </authorList>
    </citation>
    <scope>NUCLEOTIDE SEQUENCE [LARGE SCALE GENOMIC DNA]</scope>
    <source>
        <strain evidence="13 14">HAMBI_3031</strain>
    </source>
</reference>
<dbReference type="InterPro" id="IPR023754">
    <property type="entry name" value="HemeA_Synthase_type2"/>
</dbReference>
<gene>
    <name evidence="13" type="ORF">U0035_12135</name>
</gene>
<evidence type="ECO:0000256" key="2">
    <source>
        <dbReference type="ARBA" id="ARBA00004141"/>
    </source>
</evidence>
<feature type="transmembrane region" description="Helical" evidence="12">
    <location>
        <begin position="197"/>
        <end position="219"/>
    </location>
</feature>
<feature type="transmembrane region" description="Helical" evidence="12">
    <location>
        <begin position="95"/>
        <end position="112"/>
    </location>
</feature>
<keyword evidence="3 12" id="KW-0812">Transmembrane</keyword>
<protein>
    <submittedName>
        <fullName evidence="13">COX15/CtaA family protein</fullName>
    </submittedName>
</protein>
<comment type="catalytic activity">
    <reaction evidence="11">
        <text>Fe(II)-heme o + 2 A + H2O = Fe(II)-heme a + 2 AH2</text>
        <dbReference type="Rhea" id="RHEA:63388"/>
        <dbReference type="ChEBI" id="CHEBI:13193"/>
        <dbReference type="ChEBI" id="CHEBI:15377"/>
        <dbReference type="ChEBI" id="CHEBI:17499"/>
        <dbReference type="ChEBI" id="CHEBI:60530"/>
        <dbReference type="ChEBI" id="CHEBI:61715"/>
        <dbReference type="EC" id="1.17.99.9"/>
    </reaction>
    <physiologicalReaction direction="left-to-right" evidence="11">
        <dbReference type="Rhea" id="RHEA:63389"/>
    </physiologicalReaction>
</comment>
<evidence type="ECO:0000256" key="7">
    <source>
        <dbReference type="ARBA" id="ARBA00023004"/>
    </source>
</evidence>
<keyword evidence="7" id="KW-0408">Iron</keyword>
<evidence type="ECO:0000256" key="1">
    <source>
        <dbReference type="ARBA" id="ARBA00001970"/>
    </source>
</evidence>
<keyword evidence="5 12" id="KW-1133">Transmembrane helix</keyword>
<dbReference type="EMBL" id="CP139960">
    <property type="protein sequence ID" value="WQD36414.1"/>
    <property type="molecule type" value="Genomic_DNA"/>
</dbReference>
<evidence type="ECO:0000256" key="9">
    <source>
        <dbReference type="ARBA" id="ARBA00023136"/>
    </source>
</evidence>
<dbReference type="Proteomes" id="UP001325680">
    <property type="component" value="Chromosome"/>
</dbReference>
<dbReference type="PANTHER" id="PTHR23289:SF2">
    <property type="entry name" value="CYTOCHROME C OXIDASE ASSEMBLY PROTEIN COX15 HOMOLOG"/>
    <property type="match status" value="1"/>
</dbReference>
<evidence type="ECO:0000256" key="4">
    <source>
        <dbReference type="ARBA" id="ARBA00022723"/>
    </source>
</evidence>
<evidence type="ECO:0000256" key="12">
    <source>
        <dbReference type="SAM" id="Phobius"/>
    </source>
</evidence>
<evidence type="ECO:0000256" key="6">
    <source>
        <dbReference type="ARBA" id="ARBA00023002"/>
    </source>
</evidence>
<evidence type="ECO:0000256" key="8">
    <source>
        <dbReference type="ARBA" id="ARBA00023133"/>
    </source>
</evidence>
<organism evidence="13 14">
    <name type="scientific">Niabella yanshanensis</name>
    <dbReference type="NCBI Taxonomy" id="577386"/>
    <lineage>
        <taxon>Bacteria</taxon>
        <taxon>Pseudomonadati</taxon>
        <taxon>Bacteroidota</taxon>
        <taxon>Chitinophagia</taxon>
        <taxon>Chitinophagales</taxon>
        <taxon>Chitinophagaceae</taxon>
        <taxon>Niabella</taxon>
    </lineage>
</organism>
<comment type="cofactor">
    <cofactor evidence="1">
        <name>heme b</name>
        <dbReference type="ChEBI" id="CHEBI:60344"/>
    </cofactor>
</comment>
<evidence type="ECO:0000256" key="5">
    <source>
        <dbReference type="ARBA" id="ARBA00022989"/>
    </source>
</evidence>
<comment type="subcellular location">
    <subcellularLocation>
        <location evidence="2">Membrane</location>
        <topology evidence="2">Multi-pass membrane protein</topology>
    </subcellularLocation>
</comment>
<proteinExistence type="inferred from homology"/>
<keyword evidence="9 12" id="KW-0472">Membrane</keyword>
<keyword evidence="14" id="KW-1185">Reference proteome</keyword>
<feature type="transmembrane region" description="Helical" evidence="12">
    <location>
        <begin position="158"/>
        <end position="177"/>
    </location>
</feature>